<comment type="caution">
    <text evidence="4">The sequence shown here is derived from an EMBL/GenBank/DDBJ whole genome shotgun (WGS) entry which is preliminary data.</text>
</comment>
<dbReference type="SUPFAM" id="SSF47473">
    <property type="entry name" value="EF-hand"/>
    <property type="match status" value="3"/>
</dbReference>
<dbReference type="Proteomes" id="UP000214646">
    <property type="component" value="Unassembled WGS sequence"/>
</dbReference>
<dbReference type="InterPro" id="IPR011992">
    <property type="entry name" value="EF-hand-dom_pair"/>
</dbReference>
<organism evidence="4 5">
    <name type="scientific">Fimbriiglobus ruber</name>
    <dbReference type="NCBI Taxonomy" id="1908690"/>
    <lineage>
        <taxon>Bacteria</taxon>
        <taxon>Pseudomonadati</taxon>
        <taxon>Planctomycetota</taxon>
        <taxon>Planctomycetia</taxon>
        <taxon>Gemmatales</taxon>
        <taxon>Gemmataceae</taxon>
        <taxon>Fimbriiglobus</taxon>
    </lineage>
</organism>
<evidence type="ECO:0000259" key="3">
    <source>
        <dbReference type="PROSITE" id="PS50222"/>
    </source>
</evidence>
<dbReference type="EMBL" id="NIDE01000005">
    <property type="protein sequence ID" value="OWK41760.1"/>
    <property type="molecule type" value="Genomic_DNA"/>
</dbReference>
<dbReference type="Gene3D" id="1.10.238.10">
    <property type="entry name" value="EF-hand"/>
    <property type="match status" value="4"/>
</dbReference>
<name>A0A225DJW7_9BACT</name>
<accession>A0A225DJW7</accession>
<dbReference type="RefSeq" id="WP_088255013.1">
    <property type="nucleotide sequence ID" value="NZ_NIDE01000005.1"/>
</dbReference>
<dbReference type="PANTHER" id="PTHR23064">
    <property type="entry name" value="TROPONIN"/>
    <property type="match status" value="1"/>
</dbReference>
<dbReference type="Pfam" id="PF13202">
    <property type="entry name" value="EF-hand_5"/>
    <property type="match status" value="5"/>
</dbReference>
<feature type="domain" description="EF-hand" evidence="3">
    <location>
        <begin position="430"/>
        <end position="465"/>
    </location>
</feature>
<evidence type="ECO:0000313" key="5">
    <source>
        <dbReference type="Proteomes" id="UP000214646"/>
    </source>
</evidence>
<feature type="domain" description="EF-hand" evidence="3">
    <location>
        <begin position="308"/>
        <end position="335"/>
    </location>
</feature>
<dbReference type="InterPro" id="IPR018247">
    <property type="entry name" value="EF_Hand_1_Ca_BS"/>
</dbReference>
<dbReference type="PROSITE" id="PS00018">
    <property type="entry name" value="EF_HAND_1"/>
    <property type="match status" value="3"/>
</dbReference>
<sequence length="613" mass="65948">MKARSLFRAASDSSAARWAGPVALLAAVVALSGSPSAGAAPAAKAEPLDVLYLTDARPVVLRLHLTSNGKPLQDAWAGFADILFAKLDADKNGRLEEKELTRLRPTLALVMGLNPRGSAASAARPQPMSRDEFRDYLKKNDLGPLRLPSAMNQANAVRGRVRRGGQPTPDELDNAILKLLDANKDGKLSAAELSAGAEILAKLDADENEMIGTDELLRRPMSPYSFVQGLIDVMPQPARPGVEFLAFSRTGMDTNLAKRLLTRYGTKPPPPNIPGLPQAIPRPGGPNQQAEPVPRRLTKKDLGLGASAFAALDQDGDDELDAEELAHFGQNVGPDVEIALRFGKLKSGTKAVEIIVPPRPPMKASAGLRGAEASVDVPGVRLDLMPGPVFFLPPPMPGSQMTTRLRMQYLNRFRILDRDGNGYVDTTEANNDPVFRDLFPVLDKDGDGKVFEKELLAAVDEAEDLDEAATNGVVTIELTEVGHGLFGLIDADGDGRFSVRELRAMATLVERFDANKDGLLAPNEIPRRFEAKFSQGFGAGQAPYGVLAVPVPAANGPPRAQAGPVWFQKMDRNRDGDVSRREFLGTEEDFRKLDTDGDGLISVQEAEAAGKKE</sequence>
<proteinExistence type="predicted"/>
<dbReference type="OrthoDB" id="260830at2"/>
<feature type="region of interest" description="Disordered" evidence="1">
    <location>
        <begin position="264"/>
        <end position="293"/>
    </location>
</feature>
<evidence type="ECO:0000256" key="1">
    <source>
        <dbReference type="SAM" id="MobiDB-lite"/>
    </source>
</evidence>
<dbReference type="AlphaFoldDB" id="A0A225DJW7"/>
<feature type="domain" description="EF-hand" evidence="3">
    <location>
        <begin position="581"/>
        <end position="613"/>
    </location>
</feature>
<dbReference type="GO" id="GO:0005509">
    <property type="term" value="F:calcium ion binding"/>
    <property type="evidence" value="ECO:0007669"/>
    <property type="project" value="InterPro"/>
</dbReference>
<feature type="chain" id="PRO_5013325020" description="EF-hand domain-containing protein" evidence="2">
    <location>
        <begin position="40"/>
        <end position="613"/>
    </location>
</feature>
<gene>
    <name evidence="4" type="ORF">FRUB_03838</name>
</gene>
<evidence type="ECO:0000256" key="2">
    <source>
        <dbReference type="SAM" id="SignalP"/>
    </source>
</evidence>
<feature type="signal peptide" evidence="2">
    <location>
        <begin position="1"/>
        <end position="39"/>
    </location>
</feature>
<reference evidence="5" key="1">
    <citation type="submission" date="2017-06" db="EMBL/GenBank/DDBJ databases">
        <title>Genome analysis of Fimbriiglobus ruber SP5, the first member of the order Planctomycetales with confirmed chitinolytic capability.</title>
        <authorList>
            <person name="Ravin N.V."/>
            <person name="Rakitin A.L."/>
            <person name="Ivanova A.A."/>
            <person name="Beletsky A.V."/>
            <person name="Kulichevskaya I.S."/>
            <person name="Mardanov A.V."/>
            <person name="Dedysh S.N."/>
        </authorList>
    </citation>
    <scope>NUCLEOTIDE SEQUENCE [LARGE SCALE GENOMIC DNA]</scope>
    <source>
        <strain evidence="5">SP5</strain>
    </source>
</reference>
<keyword evidence="5" id="KW-1185">Reference proteome</keyword>
<feature type="domain" description="EF-hand" evidence="3">
    <location>
        <begin position="168"/>
        <end position="203"/>
    </location>
</feature>
<keyword evidence="2" id="KW-0732">Signal</keyword>
<dbReference type="SMART" id="SM00054">
    <property type="entry name" value="EFh"/>
    <property type="match status" value="6"/>
</dbReference>
<protein>
    <recommendedName>
        <fullName evidence="3">EF-hand domain-containing protein</fullName>
    </recommendedName>
</protein>
<dbReference type="InterPro" id="IPR002048">
    <property type="entry name" value="EF_hand_dom"/>
</dbReference>
<evidence type="ECO:0000313" key="4">
    <source>
        <dbReference type="EMBL" id="OWK41760.1"/>
    </source>
</evidence>
<dbReference type="PROSITE" id="PS50222">
    <property type="entry name" value="EF_HAND_2"/>
    <property type="match status" value="4"/>
</dbReference>
<dbReference type="InterPro" id="IPR052591">
    <property type="entry name" value="CML21-like"/>
</dbReference>